<dbReference type="InterPro" id="IPR050680">
    <property type="entry name" value="YpeA/RimI_acetyltransf"/>
</dbReference>
<comment type="catalytic activity">
    <reaction evidence="5">
        <text>N-terminal L-alanyl-[ribosomal protein bS18] + acetyl-CoA = N-terminal N(alpha)-acetyl-L-alanyl-[ribosomal protein bS18] + CoA + H(+)</text>
        <dbReference type="Rhea" id="RHEA:43756"/>
        <dbReference type="Rhea" id="RHEA-COMP:10676"/>
        <dbReference type="Rhea" id="RHEA-COMP:10677"/>
        <dbReference type="ChEBI" id="CHEBI:15378"/>
        <dbReference type="ChEBI" id="CHEBI:57287"/>
        <dbReference type="ChEBI" id="CHEBI:57288"/>
        <dbReference type="ChEBI" id="CHEBI:64718"/>
        <dbReference type="ChEBI" id="CHEBI:83683"/>
        <dbReference type="EC" id="2.3.1.266"/>
    </reaction>
</comment>
<accession>A0ABU3SZX6</accession>
<reference evidence="7 8" key="1">
    <citation type="submission" date="2023-10" db="EMBL/GenBank/DDBJ databases">
        <title>Glaciecola aquimarina strain GGW-M5 nov., isolated from a coastal seawater.</title>
        <authorList>
            <person name="Bayburt H."/>
            <person name="Kim J.M."/>
            <person name="Choi B.J."/>
            <person name="Jeon C.O."/>
        </authorList>
    </citation>
    <scope>NUCLEOTIDE SEQUENCE [LARGE SCALE GENOMIC DNA]</scope>
    <source>
        <strain evidence="7 8">KCTC 32108</strain>
    </source>
</reference>
<evidence type="ECO:0000259" key="6">
    <source>
        <dbReference type="PROSITE" id="PS51186"/>
    </source>
</evidence>
<evidence type="ECO:0000256" key="3">
    <source>
        <dbReference type="ARBA" id="ARBA00022679"/>
    </source>
</evidence>
<dbReference type="GO" id="GO:0008999">
    <property type="term" value="F:protein-N-terminal-alanine acetyltransferase activity"/>
    <property type="evidence" value="ECO:0007669"/>
    <property type="project" value="UniProtKB-EC"/>
</dbReference>
<comment type="subcellular location">
    <subcellularLocation>
        <location evidence="5">Cytoplasm</location>
    </subcellularLocation>
</comment>
<comment type="caution">
    <text evidence="7">The sequence shown here is derived from an EMBL/GenBank/DDBJ whole genome shotgun (WGS) entry which is preliminary data.</text>
</comment>
<keyword evidence="7" id="KW-0687">Ribonucleoprotein</keyword>
<dbReference type="EC" id="2.3.1.266" evidence="5"/>
<dbReference type="PANTHER" id="PTHR43420:SF44">
    <property type="entry name" value="ACETYLTRANSFERASE YPEA"/>
    <property type="match status" value="1"/>
</dbReference>
<dbReference type="CDD" id="cd04301">
    <property type="entry name" value="NAT_SF"/>
    <property type="match status" value="1"/>
</dbReference>
<dbReference type="EMBL" id="JAWDIO010000002">
    <property type="protein sequence ID" value="MDU0355571.1"/>
    <property type="molecule type" value="Genomic_DNA"/>
</dbReference>
<protein>
    <recommendedName>
        <fullName evidence="5">[Ribosomal protein bS18]-alanine N-acetyltransferase</fullName>
        <ecNumber evidence="5">2.3.1.266</ecNumber>
    </recommendedName>
</protein>
<keyword evidence="8" id="KW-1185">Reference proteome</keyword>
<evidence type="ECO:0000313" key="8">
    <source>
        <dbReference type="Proteomes" id="UP001247805"/>
    </source>
</evidence>
<keyword evidence="2 5" id="KW-0963">Cytoplasm</keyword>
<keyword evidence="4 7" id="KW-0012">Acyltransferase</keyword>
<dbReference type="SUPFAM" id="SSF55729">
    <property type="entry name" value="Acyl-CoA N-acyltransferases (Nat)"/>
    <property type="match status" value="1"/>
</dbReference>
<keyword evidence="7" id="KW-0689">Ribosomal protein</keyword>
<feature type="domain" description="N-acetyltransferase" evidence="6">
    <location>
        <begin position="3"/>
        <end position="148"/>
    </location>
</feature>
<dbReference type="InterPro" id="IPR016181">
    <property type="entry name" value="Acyl_CoA_acyltransferase"/>
</dbReference>
<dbReference type="Pfam" id="PF00583">
    <property type="entry name" value="Acetyltransf_1"/>
    <property type="match status" value="1"/>
</dbReference>
<dbReference type="GO" id="GO:0005840">
    <property type="term" value="C:ribosome"/>
    <property type="evidence" value="ECO:0007669"/>
    <property type="project" value="UniProtKB-KW"/>
</dbReference>
<evidence type="ECO:0000256" key="2">
    <source>
        <dbReference type="ARBA" id="ARBA00022490"/>
    </source>
</evidence>
<name>A0ABU3SZX6_9ALTE</name>
<evidence type="ECO:0000313" key="7">
    <source>
        <dbReference type="EMBL" id="MDU0355571.1"/>
    </source>
</evidence>
<dbReference type="RefSeq" id="WP_316027105.1">
    <property type="nucleotide sequence ID" value="NZ_JAWDIO010000002.1"/>
</dbReference>
<comment type="function">
    <text evidence="5">Acetylates the N-terminal alanine of ribosomal protein bS18.</text>
</comment>
<dbReference type="InterPro" id="IPR006464">
    <property type="entry name" value="AcTrfase_RimI/Ard1"/>
</dbReference>
<evidence type="ECO:0000256" key="5">
    <source>
        <dbReference type="RuleBase" id="RU363094"/>
    </source>
</evidence>
<dbReference type="Proteomes" id="UP001247805">
    <property type="component" value="Unassembled WGS sequence"/>
</dbReference>
<organism evidence="7 8">
    <name type="scientific">Paraglaciecola aquimarina</name>
    <dbReference type="NCBI Taxonomy" id="1235557"/>
    <lineage>
        <taxon>Bacteria</taxon>
        <taxon>Pseudomonadati</taxon>
        <taxon>Pseudomonadota</taxon>
        <taxon>Gammaproteobacteria</taxon>
        <taxon>Alteromonadales</taxon>
        <taxon>Alteromonadaceae</taxon>
        <taxon>Paraglaciecola</taxon>
    </lineage>
</organism>
<evidence type="ECO:0000256" key="1">
    <source>
        <dbReference type="ARBA" id="ARBA00005395"/>
    </source>
</evidence>
<sequence>MSLHFTPLTEENSQLGFQIHSNSQFKPWSRNVYDDCLTPPYFAYYLEFEDQFLGYFIGMKVVDEATLIDIAVDKKNRGQGAGRKLLEHFIESCRRDNIQKVWLEVRESNFAAIRLYESVGFNIVETRRDYYPAKVGTEDAYIMCLELRFYQP</sequence>
<gene>
    <name evidence="7" type="primary">rimI</name>
    <name evidence="7" type="ORF">RS130_18205</name>
</gene>
<proteinExistence type="inferred from homology"/>
<dbReference type="Gene3D" id="3.40.630.30">
    <property type="match status" value="1"/>
</dbReference>
<comment type="similarity">
    <text evidence="1 5">Belongs to the acetyltransferase family. RimI subfamily.</text>
</comment>
<dbReference type="PANTHER" id="PTHR43420">
    <property type="entry name" value="ACETYLTRANSFERASE"/>
    <property type="match status" value="1"/>
</dbReference>
<dbReference type="InterPro" id="IPR000182">
    <property type="entry name" value="GNAT_dom"/>
</dbReference>
<dbReference type="PROSITE" id="PS51186">
    <property type="entry name" value="GNAT"/>
    <property type="match status" value="1"/>
</dbReference>
<evidence type="ECO:0000256" key="4">
    <source>
        <dbReference type="ARBA" id="ARBA00023315"/>
    </source>
</evidence>
<dbReference type="NCBIfam" id="TIGR01575">
    <property type="entry name" value="rimI"/>
    <property type="match status" value="1"/>
</dbReference>
<keyword evidence="3 7" id="KW-0808">Transferase</keyword>